<accession>A0A1Y1V349</accession>
<feature type="domain" description="N-acetyltransferase" evidence="1">
    <location>
        <begin position="4"/>
        <end position="159"/>
    </location>
</feature>
<dbReference type="Proteomes" id="UP000193719">
    <property type="component" value="Unassembled WGS sequence"/>
</dbReference>
<dbReference type="GO" id="GO:0016747">
    <property type="term" value="F:acyltransferase activity, transferring groups other than amino-acyl groups"/>
    <property type="evidence" value="ECO:0007669"/>
    <property type="project" value="InterPro"/>
</dbReference>
<keyword evidence="3" id="KW-1185">Reference proteome</keyword>
<dbReference type="AlphaFoldDB" id="A0A1Y1V349"/>
<name>A0A1Y1V349_9FUNG</name>
<organism evidence="2 3">
    <name type="scientific">Piromyces finnis</name>
    <dbReference type="NCBI Taxonomy" id="1754191"/>
    <lineage>
        <taxon>Eukaryota</taxon>
        <taxon>Fungi</taxon>
        <taxon>Fungi incertae sedis</taxon>
        <taxon>Chytridiomycota</taxon>
        <taxon>Chytridiomycota incertae sedis</taxon>
        <taxon>Neocallimastigomycetes</taxon>
        <taxon>Neocallimastigales</taxon>
        <taxon>Neocallimastigaceae</taxon>
        <taxon>Piromyces</taxon>
    </lineage>
</organism>
<dbReference type="InterPro" id="IPR016181">
    <property type="entry name" value="Acyl_CoA_acyltransferase"/>
</dbReference>
<sequence>MPNIKLLPLENKNRETFILGVQESFKYGALEEFGKRDDHLNKYGEIISRKTIEKSIDGKGSETYQIFENGNNVGGVIVSINREKQTGELEILYVSPAEHSKGIGYATWCEIEKMYPEIKKWETYTPYFEKRNIHFYVNRCGFQIDKFYNSHYPMPQYLKDEDDDLEEEEEIDEDDVHPDDFLHFIKIIQS</sequence>
<dbReference type="PROSITE" id="PS51186">
    <property type="entry name" value="GNAT"/>
    <property type="match status" value="1"/>
</dbReference>
<dbReference type="EMBL" id="MCFH01000041">
    <property type="protein sequence ID" value="ORX45238.1"/>
    <property type="molecule type" value="Genomic_DNA"/>
</dbReference>
<protein>
    <recommendedName>
        <fullName evidence="1">N-acetyltransferase domain-containing protein</fullName>
    </recommendedName>
</protein>
<proteinExistence type="predicted"/>
<gene>
    <name evidence="2" type="ORF">BCR36DRAFT_585845</name>
</gene>
<reference evidence="2 3" key="2">
    <citation type="submission" date="2016-08" db="EMBL/GenBank/DDBJ databases">
        <title>Pervasive Adenine N6-methylation of Active Genes in Fungi.</title>
        <authorList>
            <consortium name="DOE Joint Genome Institute"/>
            <person name="Mondo S.J."/>
            <person name="Dannebaum R.O."/>
            <person name="Kuo R.C."/>
            <person name="Labutti K."/>
            <person name="Haridas S."/>
            <person name="Kuo A."/>
            <person name="Salamov A."/>
            <person name="Ahrendt S.R."/>
            <person name="Lipzen A."/>
            <person name="Sullivan W."/>
            <person name="Andreopoulos W.B."/>
            <person name="Clum A."/>
            <person name="Lindquist E."/>
            <person name="Daum C."/>
            <person name="Ramamoorthy G.K."/>
            <person name="Gryganskyi A."/>
            <person name="Culley D."/>
            <person name="Magnuson J.K."/>
            <person name="James T.Y."/>
            <person name="O'Malley M.A."/>
            <person name="Stajich J.E."/>
            <person name="Spatafora J.W."/>
            <person name="Visel A."/>
            <person name="Grigoriev I.V."/>
        </authorList>
    </citation>
    <scope>NUCLEOTIDE SEQUENCE [LARGE SCALE GENOMIC DNA]</scope>
    <source>
        <strain evidence="3">finn</strain>
    </source>
</reference>
<dbReference type="Pfam" id="PF00583">
    <property type="entry name" value="Acetyltransf_1"/>
    <property type="match status" value="1"/>
</dbReference>
<dbReference type="SUPFAM" id="SSF55729">
    <property type="entry name" value="Acyl-CoA N-acyltransferases (Nat)"/>
    <property type="match status" value="1"/>
</dbReference>
<evidence type="ECO:0000259" key="1">
    <source>
        <dbReference type="PROSITE" id="PS51186"/>
    </source>
</evidence>
<reference evidence="2 3" key="1">
    <citation type="submission" date="2016-08" db="EMBL/GenBank/DDBJ databases">
        <title>Genomes of anaerobic fungi encode conserved fungal cellulosomes for biomass hydrolysis.</title>
        <authorList>
            <consortium name="DOE Joint Genome Institute"/>
            <person name="Haitjema C.H."/>
            <person name="Gilmore S.P."/>
            <person name="Henske J.K."/>
            <person name="Solomon K.V."/>
            <person name="De Groot R."/>
            <person name="Kuo A."/>
            <person name="Mondo S.J."/>
            <person name="Salamov A.A."/>
            <person name="Labutti K."/>
            <person name="Zhao Z."/>
            <person name="Chiniquy J."/>
            <person name="Barry K."/>
            <person name="Brewer H.M."/>
            <person name="Purvine S.O."/>
            <person name="Wright A.T."/>
            <person name="Boxma B."/>
            <person name="Van Alen T."/>
            <person name="Hackstein J.H."/>
            <person name="Baker S.E."/>
            <person name="Grigoriev I.V."/>
            <person name="O'Malley M.A."/>
        </authorList>
    </citation>
    <scope>NUCLEOTIDE SEQUENCE [LARGE SCALE GENOMIC DNA]</scope>
    <source>
        <strain evidence="3">finn</strain>
    </source>
</reference>
<dbReference type="Gene3D" id="3.40.630.30">
    <property type="match status" value="1"/>
</dbReference>
<dbReference type="InterPro" id="IPR000182">
    <property type="entry name" value="GNAT_dom"/>
</dbReference>
<evidence type="ECO:0000313" key="2">
    <source>
        <dbReference type="EMBL" id="ORX45238.1"/>
    </source>
</evidence>
<dbReference type="OrthoDB" id="2130621at2759"/>
<comment type="caution">
    <text evidence="2">The sequence shown here is derived from an EMBL/GenBank/DDBJ whole genome shotgun (WGS) entry which is preliminary data.</text>
</comment>
<evidence type="ECO:0000313" key="3">
    <source>
        <dbReference type="Proteomes" id="UP000193719"/>
    </source>
</evidence>